<feature type="compositionally biased region" description="Polar residues" evidence="1">
    <location>
        <begin position="280"/>
        <end position="291"/>
    </location>
</feature>
<feature type="compositionally biased region" description="Polar residues" evidence="1">
    <location>
        <begin position="400"/>
        <end position="417"/>
    </location>
</feature>
<dbReference type="Gene3D" id="4.10.280.10">
    <property type="entry name" value="Helix-loop-helix DNA-binding domain"/>
    <property type="match status" value="1"/>
</dbReference>
<feature type="region of interest" description="Disordered" evidence="1">
    <location>
        <begin position="378"/>
        <end position="459"/>
    </location>
</feature>
<dbReference type="InterPro" id="IPR011598">
    <property type="entry name" value="bHLH_dom"/>
</dbReference>
<feature type="compositionally biased region" description="Polar residues" evidence="1">
    <location>
        <begin position="229"/>
        <end position="240"/>
    </location>
</feature>
<dbReference type="SUPFAM" id="SSF47459">
    <property type="entry name" value="HLH, helix-loop-helix DNA-binding domain"/>
    <property type="match status" value="1"/>
</dbReference>
<name>A0AAN7T2S1_9EURO</name>
<dbReference type="AlphaFoldDB" id="A0AAN7T2S1"/>
<feature type="compositionally biased region" description="Basic and acidic residues" evidence="1">
    <location>
        <begin position="540"/>
        <end position="556"/>
    </location>
</feature>
<gene>
    <name evidence="3" type="ORF">LTR05_002761</name>
</gene>
<feature type="region of interest" description="Disordered" evidence="1">
    <location>
        <begin position="279"/>
        <end position="344"/>
    </location>
</feature>
<dbReference type="Pfam" id="PF00010">
    <property type="entry name" value="HLH"/>
    <property type="match status" value="1"/>
</dbReference>
<feature type="region of interest" description="Disordered" evidence="1">
    <location>
        <begin position="585"/>
        <end position="614"/>
    </location>
</feature>
<evidence type="ECO:0000259" key="2">
    <source>
        <dbReference type="PROSITE" id="PS50888"/>
    </source>
</evidence>
<dbReference type="GO" id="GO:0046983">
    <property type="term" value="F:protein dimerization activity"/>
    <property type="evidence" value="ECO:0007669"/>
    <property type="project" value="InterPro"/>
</dbReference>
<proteinExistence type="predicted"/>
<protein>
    <recommendedName>
        <fullName evidence="2">BHLH domain-containing protein</fullName>
    </recommendedName>
</protein>
<organism evidence="3 4">
    <name type="scientific">Lithohypha guttulata</name>
    <dbReference type="NCBI Taxonomy" id="1690604"/>
    <lineage>
        <taxon>Eukaryota</taxon>
        <taxon>Fungi</taxon>
        <taxon>Dikarya</taxon>
        <taxon>Ascomycota</taxon>
        <taxon>Pezizomycotina</taxon>
        <taxon>Eurotiomycetes</taxon>
        <taxon>Chaetothyriomycetidae</taxon>
        <taxon>Chaetothyriales</taxon>
        <taxon>Trichomeriaceae</taxon>
        <taxon>Lithohypha</taxon>
    </lineage>
</organism>
<feature type="region of interest" description="Disordered" evidence="1">
    <location>
        <begin position="202"/>
        <end position="263"/>
    </location>
</feature>
<dbReference type="CDD" id="cd11392">
    <property type="entry name" value="bHLH_ScPHO4_like"/>
    <property type="match status" value="1"/>
</dbReference>
<evidence type="ECO:0000313" key="3">
    <source>
        <dbReference type="EMBL" id="KAK5088541.1"/>
    </source>
</evidence>
<feature type="region of interest" description="Disordered" evidence="1">
    <location>
        <begin position="537"/>
        <end position="560"/>
    </location>
</feature>
<dbReference type="SMART" id="SM00353">
    <property type="entry name" value="HLH"/>
    <property type="match status" value="1"/>
</dbReference>
<reference evidence="3 4" key="1">
    <citation type="submission" date="2023-08" db="EMBL/GenBank/DDBJ databases">
        <title>Black Yeasts Isolated from many extreme environments.</title>
        <authorList>
            <person name="Coleine C."/>
            <person name="Stajich J.E."/>
            <person name="Selbmann L."/>
        </authorList>
    </citation>
    <scope>NUCLEOTIDE SEQUENCE [LARGE SCALE GENOMIC DNA]</scope>
    <source>
        <strain evidence="3 4">CCFEE 5910</strain>
    </source>
</reference>
<feature type="domain" description="BHLH" evidence="2">
    <location>
        <begin position="505"/>
        <end position="580"/>
    </location>
</feature>
<evidence type="ECO:0000313" key="4">
    <source>
        <dbReference type="Proteomes" id="UP001309876"/>
    </source>
</evidence>
<keyword evidence="4" id="KW-1185">Reference proteome</keyword>
<accession>A0AAN7T2S1</accession>
<comment type="caution">
    <text evidence="3">The sequence shown here is derived from an EMBL/GenBank/DDBJ whole genome shotgun (WGS) entry which is preliminary data.</text>
</comment>
<dbReference type="Proteomes" id="UP001309876">
    <property type="component" value="Unassembled WGS sequence"/>
</dbReference>
<feature type="compositionally biased region" description="Low complexity" evidence="1">
    <location>
        <begin position="599"/>
        <end position="614"/>
    </location>
</feature>
<dbReference type="PROSITE" id="PS50888">
    <property type="entry name" value="BHLH"/>
    <property type="match status" value="1"/>
</dbReference>
<dbReference type="InterPro" id="IPR036638">
    <property type="entry name" value="HLH_DNA-bd_sf"/>
</dbReference>
<dbReference type="EMBL" id="JAVRRJ010000002">
    <property type="protein sequence ID" value="KAK5088541.1"/>
    <property type="molecule type" value="Genomic_DNA"/>
</dbReference>
<sequence length="614" mass="66606">MQRAQTADQVWQQELNHDHLAGGATEDDFTKFLELENDFAQFEPVEQQNAHTGLDTPMGRLTFGQNGQVQGLTPQQHAILQDMDMSINNMQSHMGYAHLQQTQQSQEQQYQQYQLYQQMQNPYQHQVPPTPVSTEMQAAKFAHAIDAAGQIVFDRQNATFTPLVSPAQTPIDNHWGMPDYVVAEDFFSPLTSPAIEAQQNYASTTATSSPVDLNVDQPTAVRKSRRTLKPTSRVASNRNLRVSPAVKGVTRRRQNSLTNGQRDSLSQAAVPLMHHLHAGPTTSTAVSSEDSVSPEPLSETSMRPPPLPQSRTPSTLRPRSQETNAPATPATLMQIPGKQVQSITQDGQMIEPPEIMEDISLGAAAAELPPRVLPALDTRVSHDNGEGTPTLSAKTPKLSADSTPRSSGAKAASTSQEHLPRPARGGRASKKRQSISQATVSPALRPKISPSISPLVPNTSAGMPILSAETSALYLASKSNYENIINGTHLPGVSYPETLAENLSSKRTSHKIAEQGRRNRINLALKEIESLLPASITAANRKEREQGKDSNGEASDKLAAMQGASKASTVEMAIIYIRSLQSDLQHTREKLEAAEKSLAEGNSSGSQSSEQTNA</sequence>
<evidence type="ECO:0000256" key="1">
    <source>
        <dbReference type="SAM" id="MobiDB-lite"/>
    </source>
</evidence>
<feature type="compositionally biased region" description="Polar residues" evidence="1">
    <location>
        <begin position="450"/>
        <end position="459"/>
    </location>
</feature>
<feature type="compositionally biased region" description="Polar residues" evidence="1">
    <location>
        <begin position="309"/>
        <end position="326"/>
    </location>
</feature>
<feature type="compositionally biased region" description="Polar residues" evidence="1">
    <location>
        <begin position="202"/>
        <end position="211"/>
    </location>
</feature>
<feature type="compositionally biased region" description="Basic and acidic residues" evidence="1">
    <location>
        <begin position="585"/>
        <end position="598"/>
    </location>
</feature>